<dbReference type="EMBL" id="ML976982">
    <property type="protein sequence ID" value="KAF1960912.1"/>
    <property type="molecule type" value="Genomic_DNA"/>
</dbReference>
<dbReference type="SMART" id="SM00256">
    <property type="entry name" value="FBOX"/>
    <property type="match status" value="1"/>
</dbReference>
<keyword evidence="3" id="KW-1185">Reference proteome</keyword>
<dbReference type="AlphaFoldDB" id="A0A6A5UAQ1"/>
<sequence>MGTRGLYAYKYRGRYYVYYNHWDSYPEGLGKELAGNVPSDPDKFKAWLESMRKKYAELERRLEHECLCVSPEELLAEPKKARPFNAEDEGMEGLPLFTQPQNTLFIEYVYIFDLDNERFSCNGCSHFHLSKVTNEWIKKISAAEALFFGDDASKGPYGDEFCTTPASRRALPSYDPTAAYNSLNPKLVNPKMLEAIADFCRKPAPFLSLGLFKLFAEKHENAIVQARDTFGEKELLFREMSFGLLSLASCSPKLIRLIDPKRLITEPELDYAVLKSDDLHRKRSELVSKLTHGYHIPGKPSGNAPEEDMYWLADVLICLKRDVDLISNAGFRDAIVSTVAHGRSEGKTVFRAVICSIGRVVLIHATEDRVVHTNCLPFTTPLEDTFDRYDDDDRRINGLMAIEGPEDPSLVESSMEQEHTFHLIARLFEDAQLQTLRPSSIANHGVFPNEIYKDIISHVDPITRITCANVSRAFRDFASDVFEFDRGLRLEYRAGTLPKFVQFGNTDIGELKLKCSDPELYGRRESSKESTPTWIPVIGFDDGTAFFEPDITMTFSDL</sequence>
<dbReference type="Proteomes" id="UP000800035">
    <property type="component" value="Unassembled WGS sequence"/>
</dbReference>
<dbReference type="InterPro" id="IPR036047">
    <property type="entry name" value="F-box-like_dom_sf"/>
</dbReference>
<reference evidence="2" key="1">
    <citation type="journal article" date="2020" name="Stud. Mycol.">
        <title>101 Dothideomycetes genomes: a test case for predicting lifestyles and emergence of pathogens.</title>
        <authorList>
            <person name="Haridas S."/>
            <person name="Albert R."/>
            <person name="Binder M."/>
            <person name="Bloem J."/>
            <person name="Labutti K."/>
            <person name="Salamov A."/>
            <person name="Andreopoulos B."/>
            <person name="Baker S."/>
            <person name="Barry K."/>
            <person name="Bills G."/>
            <person name="Bluhm B."/>
            <person name="Cannon C."/>
            <person name="Castanera R."/>
            <person name="Culley D."/>
            <person name="Daum C."/>
            <person name="Ezra D."/>
            <person name="Gonzalez J."/>
            <person name="Henrissat B."/>
            <person name="Kuo A."/>
            <person name="Liang C."/>
            <person name="Lipzen A."/>
            <person name="Lutzoni F."/>
            <person name="Magnuson J."/>
            <person name="Mondo S."/>
            <person name="Nolan M."/>
            <person name="Ohm R."/>
            <person name="Pangilinan J."/>
            <person name="Park H.-J."/>
            <person name="Ramirez L."/>
            <person name="Alfaro M."/>
            <person name="Sun H."/>
            <person name="Tritt A."/>
            <person name="Yoshinaga Y."/>
            <person name="Zwiers L.-H."/>
            <person name="Turgeon B."/>
            <person name="Goodwin S."/>
            <person name="Spatafora J."/>
            <person name="Crous P."/>
            <person name="Grigoriev I."/>
        </authorList>
    </citation>
    <scope>NUCLEOTIDE SEQUENCE</scope>
    <source>
        <strain evidence="2">CBS 675.92</strain>
    </source>
</reference>
<organism evidence="2 3">
    <name type="scientific">Byssothecium circinans</name>
    <dbReference type="NCBI Taxonomy" id="147558"/>
    <lineage>
        <taxon>Eukaryota</taxon>
        <taxon>Fungi</taxon>
        <taxon>Dikarya</taxon>
        <taxon>Ascomycota</taxon>
        <taxon>Pezizomycotina</taxon>
        <taxon>Dothideomycetes</taxon>
        <taxon>Pleosporomycetidae</taxon>
        <taxon>Pleosporales</taxon>
        <taxon>Massarineae</taxon>
        <taxon>Massarinaceae</taxon>
        <taxon>Byssothecium</taxon>
    </lineage>
</organism>
<feature type="domain" description="F-box" evidence="1">
    <location>
        <begin position="447"/>
        <end position="486"/>
    </location>
</feature>
<name>A0A6A5UAQ1_9PLEO</name>
<dbReference type="InterPro" id="IPR001810">
    <property type="entry name" value="F-box_dom"/>
</dbReference>
<proteinExistence type="predicted"/>
<accession>A0A6A5UAQ1</accession>
<dbReference type="OrthoDB" id="3938867at2759"/>
<gene>
    <name evidence="2" type="ORF">CC80DRAFT_489144</name>
</gene>
<dbReference type="SUPFAM" id="SSF81383">
    <property type="entry name" value="F-box domain"/>
    <property type="match status" value="1"/>
</dbReference>
<dbReference type="Pfam" id="PF00646">
    <property type="entry name" value="F-box"/>
    <property type="match status" value="1"/>
</dbReference>
<evidence type="ECO:0000313" key="3">
    <source>
        <dbReference type="Proteomes" id="UP000800035"/>
    </source>
</evidence>
<evidence type="ECO:0000259" key="1">
    <source>
        <dbReference type="SMART" id="SM00256"/>
    </source>
</evidence>
<evidence type="ECO:0000313" key="2">
    <source>
        <dbReference type="EMBL" id="KAF1960912.1"/>
    </source>
</evidence>
<protein>
    <recommendedName>
        <fullName evidence="1">F-box domain-containing protein</fullName>
    </recommendedName>
</protein>